<dbReference type="Proteomes" id="UP000515276">
    <property type="component" value="Chromosome"/>
</dbReference>
<sequence length="239" mass="27497">MQSSNHRIFIPYHAPALFDRALECSRFEQGVAVVILCAASIEALTHDLTEWYKIAVDHKDACPNKDRESKGFFRSSYVFCVSFLHSITEQEIKACEGLQALEKERRGLEDKIEFIFKAFGEKPPKGTKVWQEFILLNNIRNEIVHAKGETLKQDQSFSLSDGKNSLIEGYPDFVKDLQRKGLVCVPDALDKGKSWLELIEKDSRFLNWCIEVTRNYFKAIIKVIPDSHMSLGFKSEIRF</sequence>
<evidence type="ECO:0000313" key="2">
    <source>
        <dbReference type="Proteomes" id="UP000515276"/>
    </source>
</evidence>
<dbReference type="EMBL" id="CP059139">
    <property type="protein sequence ID" value="QMV64961.1"/>
    <property type="molecule type" value="Genomic_DNA"/>
</dbReference>
<reference evidence="1 2" key="1">
    <citation type="journal article" date="2020" name="G3 (Bethesda)">
        <title>CeMbio - The Caenorhabditis elegans Microbiome Resource.</title>
        <authorList>
            <person name="Dirksen P."/>
            <person name="Assie A."/>
            <person name="Zimmermann J."/>
            <person name="Zhang F."/>
            <person name="Tietje A.M."/>
            <person name="Marsh S.A."/>
            <person name="Felix M.A."/>
            <person name="Shapira M."/>
            <person name="Kaleta C."/>
            <person name="Schulenburg H."/>
            <person name="Samuel B."/>
        </authorList>
    </citation>
    <scope>NUCLEOTIDE SEQUENCE [LARGE SCALE GENOMIC DNA]</scope>
    <source>
        <strain evidence="1 2">MSPm1</strain>
    </source>
</reference>
<organism evidence="1 2">
    <name type="scientific">Pseudomonas berkeleyensis</name>
    <dbReference type="NCBI Taxonomy" id="2726956"/>
    <lineage>
        <taxon>Bacteria</taxon>
        <taxon>Pseudomonadati</taxon>
        <taxon>Pseudomonadota</taxon>
        <taxon>Gammaproteobacteria</taxon>
        <taxon>Pseudomonadales</taxon>
        <taxon>Pseudomonadaceae</taxon>
        <taxon>Pseudomonas</taxon>
    </lineage>
</organism>
<protein>
    <recommendedName>
        <fullName evidence="3">RiboL-PSP-HEPN domain-containing protein</fullName>
    </recommendedName>
</protein>
<name>A0A7G5DT86_9PSED</name>
<evidence type="ECO:0008006" key="3">
    <source>
        <dbReference type="Google" id="ProtNLM"/>
    </source>
</evidence>
<dbReference type="RefSeq" id="WP_182370867.1">
    <property type="nucleotide sequence ID" value="NZ_CP059139.1"/>
</dbReference>
<evidence type="ECO:0000313" key="1">
    <source>
        <dbReference type="EMBL" id="QMV64961.1"/>
    </source>
</evidence>
<keyword evidence="2" id="KW-1185">Reference proteome</keyword>
<accession>A0A7G5DT86</accession>
<gene>
    <name evidence="1" type="ORF">HS968_07825</name>
</gene>
<dbReference type="AlphaFoldDB" id="A0A7G5DT86"/>
<proteinExistence type="predicted"/>